<dbReference type="SUPFAM" id="SSF50978">
    <property type="entry name" value="WD40 repeat-like"/>
    <property type="match status" value="1"/>
</dbReference>
<keyword evidence="1" id="KW-0853">WD repeat</keyword>
<dbReference type="InterPro" id="IPR015943">
    <property type="entry name" value="WD40/YVTN_repeat-like_dom_sf"/>
</dbReference>
<feature type="repeat" description="WD" evidence="1">
    <location>
        <begin position="208"/>
        <end position="249"/>
    </location>
</feature>
<evidence type="ECO:0000256" key="2">
    <source>
        <dbReference type="SAM" id="MobiDB-lite"/>
    </source>
</evidence>
<dbReference type="InterPro" id="IPR001680">
    <property type="entry name" value="WD40_rpt"/>
</dbReference>
<dbReference type="EnsemblPlants" id="AUR62037193-RA">
    <property type="protein sequence ID" value="AUR62037193-RA:cds"/>
    <property type="gene ID" value="AUR62037193"/>
</dbReference>
<dbReference type="AlphaFoldDB" id="A0A803MYB3"/>
<reference evidence="3" key="2">
    <citation type="submission" date="2021-03" db="UniProtKB">
        <authorList>
            <consortium name="EnsemblPlants"/>
        </authorList>
    </citation>
    <scope>IDENTIFICATION</scope>
</reference>
<dbReference type="Proteomes" id="UP000596660">
    <property type="component" value="Unplaced"/>
</dbReference>
<dbReference type="InterPro" id="IPR045245">
    <property type="entry name" value="Pfs2-like"/>
</dbReference>
<keyword evidence="4" id="KW-1185">Reference proteome</keyword>
<feature type="region of interest" description="Disordered" evidence="2">
    <location>
        <begin position="1"/>
        <end position="31"/>
    </location>
</feature>
<dbReference type="OMA" id="HTTHADS"/>
<dbReference type="GO" id="GO:0031124">
    <property type="term" value="P:mRNA 3'-end processing"/>
    <property type="evidence" value="ECO:0007669"/>
    <property type="project" value="InterPro"/>
</dbReference>
<proteinExistence type="predicted"/>
<dbReference type="PANTHER" id="PTHR22836:SF0">
    <property type="entry name" value="PRE-MRNA 3' END PROCESSING PROTEIN WDR33"/>
    <property type="match status" value="1"/>
</dbReference>
<feature type="compositionally biased region" description="Polar residues" evidence="2">
    <location>
        <begin position="1"/>
        <end position="10"/>
    </location>
</feature>
<name>A0A803MYB3_CHEQI</name>
<dbReference type="Pfam" id="PF00400">
    <property type="entry name" value="WD40"/>
    <property type="match status" value="4"/>
</dbReference>
<dbReference type="Gene3D" id="2.130.10.10">
    <property type="entry name" value="YVTN repeat-like/Quinoprotein amine dehydrogenase"/>
    <property type="match status" value="2"/>
</dbReference>
<evidence type="ECO:0000313" key="4">
    <source>
        <dbReference type="Proteomes" id="UP000596660"/>
    </source>
</evidence>
<dbReference type="PANTHER" id="PTHR22836">
    <property type="entry name" value="WD40 REPEAT PROTEIN"/>
    <property type="match status" value="1"/>
</dbReference>
<reference evidence="3" key="1">
    <citation type="journal article" date="2017" name="Nature">
        <title>The genome of Chenopodium quinoa.</title>
        <authorList>
            <person name="Jarvis D.E."/>
            <person name="Ho Y.S."/>
            <person name="Lightfoot D.J."/>
            <person name="Schmoeckel S.M."/>
            <person name="Li B."/>
            <person name="Borm T.J.A."/>
            <person name="Ohyanagi H."/>
            <person name="Mineta K."/>
            <person name="Michell C.T."/>
            <person name="Saber N."/>
            <person name="Kharbatia N.M."/>
            <person name="Rupper R.R."/>
            <person name="Sharp A.R."/>
            <person name="Dally N."/>
            <person name="Boughton B.A."/>
            <person name="Woo Y.H."/>
            <person name="Gao G."/>
            <person name="Schijlen E.G.W.M."/>
            <person name="Guo X."/>
            <person name="Momin A.A."/>
            <person name="Negrao S."/>
            <person name="Al-Babili S."/>
            <person name="Gehring C."/>
            <person name="Roessner U."/>
            <person name="Jung C."/>
            <person name="Murphy K."/>
            <person name="Arold S.T."/>
            <person name="Gojobori T."/>
            <person name="van der Linden C.G."/>
            <person name="van Loo E.N."/>
            <person name="Jellen E.N."/>
            <person name="Maughan P.J."/>
            <person name="Tester M."/>
        </authorList>
    </citation>
    <scope>NUCLEOTIDE SEQUENCE [LARGE SCALE GENOMIC DNA]</scope>
    <source>
        <strain evidence="3">cv. PI 614886</strain>
    </source>
</reference>
<dbReference type="Gramene" id="AUR62037193-RA">
    <property type="protein sequence ID" value="AUR62037193-RA:cds"/>
    <property type="gene ID" value="AUR62037193"/>
</dbReference>
<feature type="repeat" description="WD" evidence="1">
    <location>
        <begin position="101"/>
        <end position="133"/>
    </location>
</feature>
<evidence type="ECO:0000313" key="3">
    <source>
        <dbReference type="EnsemblPlants" id="AUR62037193-RA:cds"/>
    </source>
</evidence>
<accession>A0A803MYB3</accession>
<sequence length="265" mass="30389">MRQSSASSTNLPPPDFHHPQQSPYESHADSYAAKRMRKLTQRGAVDHTTHADSYAAKRMRKLTQRRAVDYTSTIVRYLQVRMWQRDSRDRTILQPTPAAAVDAHEQAVSSMVWSHNENWMVTGDDGGAIKYWQNNMNNVKANKSAHKESVRDLSFCRTDLKFCSCSDDTTVKVWDFAKCQEETSLTGHGWDVKSVDWHPTKSLLVSGVHGHKNTVLCVKWNDNGNWVLTASKDQIIKLYDIRAMKELESFRGHRKDFTGRDNDFS</sequence>
<dbReference type="InterPro" id="IPR036322">
    <property type="entry name" value="WD40_repeat_dom_sf"/>
</dbReference>
<dbReference type="PROSITE" id="PS50082">
    <property type="entry name" value="WD_REPEATS_2"/>
    <property type="match status" value="3"/>
</dbReference>
<dbReference type="SMART" id="SM00320">
    <property type="entry name" value="WD40"/>
    <property type="match status" value="3"/>
</dbReference>
<dbReference type="GO" id="GO:0005847">
    <property type="term" value="C:mRNA cleavage and polyadenylation specificity factor complex"/>
    <property type="evidence" value="ECO:0007669"/>
    <property type="project" value="TreeGrafter"/>
</dbReference>
<evidence type="ECO:0000256" key="1">
    <source>
        <dbReference type="PROSITE-ProRule" id="PRU00221"/>
    </source>
</evidence>
<organism evidence="3 4">
    <name type="scientific">Chenopodium quinoa</name>
    <name type="common">Quinoa</name>
    <dbReference type="NCBI Taxonomy" id="63459"/>
    <lineage>
        <taxon>Eukaryota</taxon>
        <taxon>Viridiplantae</taxon>
        <taxon>Streptophyta</taxon>
        <taxon>Embryophyta</taxon>
        <taxon>Tracheophyta</taxon>
        <taxon>Spermatophyta</taxon>
        <taxon>Magnoliopsida</taxon>
        <taxon>eudicotyledons</taxon>
        <taxon>Gunneridae</taxon>
        <taxon>Pentapetalae</taxon>
        <taxon>Caryophyllales</taxon>
        <taxon>Chenopodiaceae</taxon>
        <taxon>Chenopodioideae</taxon>
        <taxon>Atripliceae</taxon>
        <taxon>Chenopodium</taxon>
    </lineage>
</organism>
<protein>
    <submittedName>
        <fullName evidence="3">Uncharacterized protein</fullName>
    </submittedName>
</protein>
<feature type="repeat" description="WD" evidence="1">
    <location>
        <begin position="143"/>
        <end position="184"/>
    </location>
</feature>
<dbReference type="PROSITE" id="PS50294">
    <property type="entry name" value="WD_REPEATS_REGION"/>
    <property type="match status" value="3"/>
</dbReference>